<sequence length="663" mass="70752">MTGLVPPNLDDRRYDDLLVQARSLIPRYLPEWTNHNDADPGITLLQLFAWFTDQLIYRVNQVPDLNYVKFLRMLGIQTMPAQPARVDLTFTTATNADVDVPAGTQASAPGADGQPVVFEIVEGFTAVGAPLTAVQTFDGFAYRDVTTANATADQSFAPLGPYAHVGSALMLGLPGAGPGGIGPCTDSPITLMVYVSAGRTTPVAQAGALAVPPPARFAYEYWDGVGWEPLAVERDETAAFTSSGRLVLFGPGSSARREAIGQVTTALYWLRVRMVTGAYERGPSLERVTPNTIPARAAVTLRDEVLGGSDGMPEQGPFTLSRPPVVALDRPLRVHRHDGRTITVDSLLLEIDEGSGFQPWQEVDDLAGSGPDDPHYLLDRTTGEVRFGDGRHGAIPTANVLAPVSNVVARRWLSGGGAGSNVGAGTVTTLATVVHGVRAVRNDLPAVGGTDDETVDAAKLRAPAELKAKGRAVTAGDFELLAQTAPANVARAHALALVHPRYPGVKVPGAVTVLVVPDAPGTAPRATQATLMTVCAWLDRHRLVTTEVFATCPAYRQVRVVADIVAAPDADSALVRRRVVEALTTFLHPLRGGDDDQGWPFGGTIYSSDLFRVVLGVPGVFRVRDNQLTVELDDERQPFCRDVELQPGELVEPLDPDVRVSYA</sequence>
<proteinExistence type="predicted"/>
<reference evidence="1 2" key="1">
    <citation type="journal article" date="2012" name="J. Bacteriol.">
        <title>Draft genome sequence of the nitrophenol-degrading actinomycete Rhodococcus imtechensis RKJ300.</title>
        <authorList>
            <person name="Vikram S."/>
            <person name="Kumar S."/>
            <person name="Subramanian S."/>
            <person name="Raghava G.P."/>
        </authorList>
    </citation>
    <scope>NUCLEOTIDE SEQUENCE [LARGE SCALE GENOMIC DNA]</scope>
    <source>
        <strain evidence="1 2">RKJ300</strain>
    </source>
</reference>
<dbReference type="AlphaFoldDB" id="I0WDL4"/>
<name>I0WDL4_RHOOP</name>
<protein>
    <recommendedName>
        <fullName evidence="3">Baseplate protein J-like domain-containing protein</fullName>
    </recommendedName>
</protein>
<dbReference type="NCBIfam" id="TIGR02243">
    <property type="entry name" value="putative baseplate assembly protein"/>
    <property type="match status" value="1"/>
</dbReference>
<dbReference type="Proteomes" id="UP000006447">
    <property type="component" value="Unassembled WGS sequence"/>
</dbReference>
<comment type="caution">
    <text evidence="1">The sequence shown here is derived from an EMBL/GenBank/DDBJ whole genome shotgun (WGS) entry which is preliminary data.</text>
</comment>
<evidence type="ECO:0000313" key="1">
    <source>
        <dbReference type="EMBL" id="EID74480.1"/>
    </source>
</evidence>
<accession>I0WDL4</accession>
<gene>
    <name evidence="1" type="ORF">W59_29894</name>
</gene>
<evidence type="ECO:0008006" key="3">
    <source>
        <dbReference type="Google" id="ProtNLM"/>
    </source>
</evidence>
<organism evidence="1 2">
    <name type="scientific">Rhodococcus opacus RKJ300 = JCM 13270</name>
    <dbReference type="NCBI Taxonomy" id="1165867"/>
    <lineage>
        <taxon>Bacteria</taxon>
        <taxon>Bacillati</taxon>
        <taxon>Actinomycetota</taxon>
        <taxon>Actinomycetes</taxon>
        <taxon>Mycobacteriales</taxon>
        <taxon>Nocardiaceae</taxon>
        <taxon>Rhodococcus</taxon>
    </lineage>
</organism>
<evidence type="ECO:0000313" key="2">
    <source>
        <dbReference type="Proteomes" id="UP000006447"/>
    </source>
</evidence>
<dbReference type="InterPro" id="IPR011749">
    <property type="entry name" value="CHP02243"/>
</dbReference>
<dbReference type="PATRIC" id="fig|1165867.3.peg.6115"/>
<dbReference type="RefSeq" id="WP_007300282.1">
    <property type="nucleotide sequence ID" value="NZ_AJJH01000162.1"/>
</dbReference>
<dbReference type="EMBL" id="AJJH01000162">
    <property type="protein sequence ID" value="EID74480.1"/>
    <property type="molecule type" value="Genomic_DNA"/>
</dbReference>